<sequence>MPGLSKQRRWSGVAPAVLSLALLLTACQQGPPPPPSETPVPPGTSGPPATAAPGPEGSSSPAGPSSPTKTTPSTSPAAVQFTAQGDIGLSTGARKVLDTISGLRPELNLALGDFSYEAGREQEFCDMVTGKLGGDFPYQVVTGNHESDGHDGDIANIVNCLPNKLPGLTGEYGIQWYADYPERDPLVRFIMVSPGIKFHDGNTLDYSRGSERWLWTAAALDGARSRKIPWTVVGMHTPCLSVGKYDCQAGRDFTNLLIDRKADLVLSGHDHNYQRSHQLGRGQGCPALVPDTFSGGCLADPDNAMVQGAGTVFATVGTGGVGLYEVNDQDPESPYFAAWSGKNRDAALGTLDVTATADRLSARFVPAADYTFTDSFEIKRK</sequence>
<feature type="domain" description="Calcineurin-like phosphoesterase" evidence="4">
    <location>
        <begin position="93"/>
        <end position="273"/>
    </location>
</feature>
<organism evidence="5">
    <name type="scientific">Arthrobacter sp. K5</name>
    <dbReference type="NCBI Taxonomy" id="2839623"/>
    <lineage>
        <taxon>Bacteria</taxon>
        <taxon>Bacillati</taxon>
        <taxon>Actinomycetota</taxon>
        <taxon>Actinomycetes</taxon>
        <taxon>Micrococcales</taxon>
        <taxon>Micrococcaceae</taxon>
        <taxon>Arthrobacter</taxon>
    </lineage>
</organism>
<feature type="signal peptide" evidence="3">
    <location>
        <begin position="1"/>
        <end position="26"/>
    </location>
</feature>
<gene>
    <name evidence="5" type="ORF">ABRP34_11775</name>
</gene>
<dbReference type="EMBL" id="CP159279">
    <property type="protein sequence ID" value="XCH09539.1"/>
    <property type="molecule type" value="Genomic_DNA"/>
</dbReference>
<dbReference type="PANTHER" id="PTHR22953">
    <property type="entry name" value="ACID PHOSPHATASE RELATED"/>
    <property type="match status" value="1"/>
</dbReference>
<evidence type="ECO:0000256" key="1">
    <source>
        <dbReference type="ARBA" id="ARBA00022729"/>
    </source>
</evidence>
<feature type="region of interest" description="Disordered" evidence="2">
    <location>
        <begin position="26"/>
        <end position="76"/>
    </location>
</feature>
<dbReference type="Gene3D" id="3.60.21.10">
    <property type="match status" value="1"/>
</dbReference>
<dbReference type="RefSeq" id="WP_353710332.1">
    <property type="nucleotide sequence ID" value="NZ_CP159279.1"/>
</dbReference>
<dbReference type="SUPFAM" id="SSF56300">
    <property type="entry name" value="Metallo-dependent phosphatases"/>
    <property type="match status" value="1"/>
</dbReference>
<evidence type="ECO:0000259" key="4">
    <source>
        <dbReference type="Pfam" id="PF00149"/>
    </source>
</evidence>
<feature type="compositionally biased region" description="Low complexity" evidence="2">
    <location>
        <begin position="46"/>
        <end position="76"/>
    </location>
</feature>
<evidence type="ECO:0000256" key="2">
    <source>
        <dbReference type="SAM" id="MobiDB-lite"/>
    </source>
</evidence>
<dbReference type="Pfam" id="PF00149">
    <property type="entry name" value="Metallophos"/>
    <property type="match status" value="1"/>
</dbReference>
<proteinExistence type="predicted"/>
<dbReference type="InterPro" id="IPR029052">
    <property type="entry name" value="Metallo-depent_PP-like"/>
</dbReference>
<name>A0AAU8ELW6_9MICC</name>
<feature type="chain" id="PRO_5043997833" evidence="3">
    <location>
        <begin position="27"/>
        <end position="381"/>
    </location>
</feature>
<dbReference type="InterPro" id="IPR004843">
    <property type="entry name" value="Calcineurin-like_PHP"/>
</dbReference>
<evidence type="ECO:0000313" key="5">
    <source>
        <dbReference type="EMBL" id="XCH09539.1"/>
    </source>
</evidence>
<protein>
    <submittedName>
        <fullName evidence="5">Metallophosphoesterase</fullName>
    </submittedName>
</protein>
<accession>A0AAU8ELW6</accession>
<dbReference type="InterPro" id="IPR039331">
    <property type="entry name" value="PAPs-like"/>
</dbReference>
<dbReference type="AlphaFoldDB" id="A0AAU8ELW6"/>
<dbReference type="PANTHER" id="PTHR22953:SF153">
    <property type="entry name" value="PURPLE ACID PHOSPHATASE"/>
    <property type="match status" value="1"/>
</dbReference>
<dbReference type="PROSITE" id="PS51257">
    <property type="entry name" value="PROKAR_LIPOPROTEIN"/>
    <property type="match status" value="1"/>
</dbReference>
<dbReference type="GO" id="GO:0003993">
    <property type="term" value="F:acid phosphatase activity"/>
    <property type="evidence" value="ECO:0007669"/>
    <property type="project" value="InterPro"/>
</dbReference>
<keyword evidence="1 3" id="KW-0732">Signal</keyword>
<reference evidence="5" key="1">
    <citation type="submission" date="2024-06" db="EMBL/GenBank/DDBJ databases">
        <title>Biodegradation of dimethachlon by Arthrobacter sp. K5: mechanistic insights and ecological implications.</title>
        <authorList>
            <person name="Hu S."/>
            <person name="Lu P."/>
        </authorList>
    </citation>
    <scope>NUCLEOTIDE SEQUENCE</scope>
    <source>
        <strain evidence="5">K5</strain>
    </source>
</reference>
<feature type="compositionally biased region" description="Pro residues" evidence="2">
    <location>
        <begin position="30"/>
        <end position="45"/>
    </location>
</feature>
<evidence type="ECO:0000256" key="3">
    <source>
        <dbReference type="SAM" id="SignalP"/>
    </source>
</evidence>